<dbReference type="InterPro" id="IPR032675">
    <property type="entry name" value="LRR_dom_sf"/>
</dbReference>
<sequence length="565" mass="62287">MSSTESRSRPCVSLLSLPTELLVPILSSLFSLTVWSTATTSQDDAKEAHERCNIRLVCRLLNTIIVSSVTAIHIPEPTRSTLTAPDFLSGEVRPRNLQKLRLPLSRAVSAAEVALWPCRIRSLDVTGGEATLDPAALTTLLRRLVGLRELKIDFEAIDQGCEDAFEACGLEILTLERWKRRRRGVGVSFVAQQRAKPMAQEEWEYFHARIPARLPMTLCRLMIEGDGGPVAEFEPGTRLPAFLTAIHLTLAVDPPFILALPSCVHEISLSENALGVAIMDALAERLHAGMEVFRFRLGCLWDARIGIGSQLLGKVVRSLPISCVHLDIGGGCTDVRHHERDGRLPLEISLLSLPTKLETLVLGAEVFLCLDMPNPQFPSTLKSIDLLSYLSRGAPEPTSRILALLPRTLEHLGVPDLWLSPSLEDLATSLSSLRSLNVPSTSLRSAEVRTFVSSLQSLETLYIRGARYAPGRWVGGRRDGRDVDEPGIRDCMSTSDKVLAALPPSLRTLHIGGLHSCSTHAIENARATGVNVLCARESELYRHWFHRLRQGRYNHLPSLVAPSRE</sequence>
<organism evidence="1 2">
    <name type="scientific">Blyttiomyces helicus</name>
    <dbReference type="NCBI Taxonomy" id="388810"/>
    <lineage>
        <taxon>Eukaryota</taxon>
        <taxon>Fungi</taxon>
        <taxon>Fungi incertae sedis</taxon>
        <taxon>Chytridiomycota</taxon>
        <taxon>Chytridiomycota incertae sedis</taxon>
        <taxon>Chytridiomycetes</taxon>
        <taxon>Chytridiomycetes incertae sedis</taxon>
        <taxon>Blyttiomyces</taxon>
    </lineage>
</organism>
<proteinExistence type="predicted"/>
<dbReference type="Gene3D" id="3.80.10.10">
    <property type="entry name" value="Ribonuclease Inhibitor"/>
    <property type="match status" value="1"/>
</dbReference>
<dbReference type="SUPFAM" id="SSF52047">
    <property type="entry name" value="RNI-like"/>
    <property type="match status" value="1"/>
</dbReference>
<gene>
    <name evidence="1" type="ORF">BDK51DRAFT_25579</name>
</gene>
<name>A0A4P9WQJ0_9FUNG</name>
<dbReference type="AlphaFoldDB" id="A0A4P9WQJ0"/>
<evidence type="ECO:0000313" key="2">
    <source>
        <dbReference type="Proteomes" id="UP000269721"/>
    </source>
</evidence>
<dbReference type="EMBL" id="KZ994225">
    <property type="protein sequence ID" value="RKO93480.1"/>
    <property type="molecule type" value="Genomic_DNA"/>
</dbReference>
<protein>
    <recommendedName>
        <fullName evidence="3">F-box domain-containing protein</fullName>
    </recommendedName>
</protein>
<keyword evidence="2" id="KW-1185">Reference proteome</keyword>
<evidence type="ECO:0000313" key="1">
    <source>
        <dbReference type="EMBL" id="RKO93480.1"/>
    </source>
</evidence>
<dbReference type="Proteomes" id="UP000269721">
    <property type="component" value="Unassembled WGS sequence"/>
</dbReference>
<evidence type="ECO:0008006" key="3">
    <source>
        <dbReference type="Google" id="ProtNLM"/>
    </source>
</evidence>
<accession>A0A4P9WQJ0</accession>
<reference evidence="2" key="1">
    <citation type="journal article" date="2018" name="Nat. Microbiol.">
        <title>Leveraging single-cell genomics to expand the fungal tree of life.</title>
        <authorList>
            <person name="Ahrendt S.R."/>
            <person name="Quandt C.A."/>
            <person name="Ciobanu D."/>
            <person name="Clum A."/>
            <person name="Salamov A."/>
            <person name="Andreopoulos B."/>
            <person name="Cheng J.F."/>
            <person name="Woyke T."/>
            <person name="Pelin A."/>
            <person name="Henrissat B."/>
            <person name="Reynolds N.K."/>
            <person name="Benny G.L."/>
            <person name="Smith M.E."/>
            <person name="James T.Y."/>
            <person name="Grigoriev I.V."/>
        </authorList>
    </citation>
    <scope>NUCLEOTIDE SEQUENCE [LARGE SCALE GENOMIC DNA]</scope>
</reference>